<accession>A0A8B6Z7J5</accession>
<feature type="domain" description="C2H2-type" evidence="7">
    <location>
        <begin position="1252"/>
        <end position="1274"/>
    </location>
</feature>
<dbReference type="PROSITE" id="PS50157">
    <property type="entry name" value="ZINC_FINGER_C2H2_2"/>
    <property type="match status" value="5"/>
</dbReference>
<sequence length="1981" mass="229988">MKSNSYTLRKRFKNNAMEQLSKKENKLQVLYKLCKPVYVNIIKLPINKSEIKKCCKKDSFTTQIKDISKNRKRKTKDYVKRINSKYNHVHHLCNSKIKTKSQNVLFSKETKNKDKTLLIKNLSKNIKQPCIKLHKIDEVINKIAQTFAKTISTKECAINIRTACIKKTQTELNAFIAESVELLSINSDKNEYVKNQETENAIINSHVNKIPQSHEHNENNNNKSSNSEIIKITKEENFKKKHKNDMNHDYDNNNNNENNNIHKITLNKIKRLKKNLPEETLEINIAQDENVKKKYIDENPMLQIASLDDTNELFNLSDKKNLNIKENISQQELTVLNKLSTIYNPNDENNDLDQNIQENNFNFMPSELNLVTIIENDTSVNRKNHDFMAIEKPILKDKNIQKPIQKFNSSRHFIQKYKFFKELRIFLIKFDALKNFNNKYSAKEIEKLIETYINSSTTFNVSKSQKNKKSISKISCTFKNANVNSEESINHTSNLNICETANKNICINAKEIQSRNTIIEPLLIFPKKSSLNSINKEKVKKEENLEIQKTCHNLTKIFENKSEERFKQNEINHSEQISDLLSITKPILLSSSDESINETSNSSNIFENTVNVKKSINMLDINSATKSTNEMLCLKEKKVKSSLCKQKSIPENMKVNTHLKDTTKNVVTYSSMISPIKDKKFKDKKEIKTSTYKCIVCDLNFKEYSDLQSHLIIHTQKQSNTLPNMLKNTNESSEKSQEIVTCISERKILELPKISEQKNMEYVSKFIGNNKQSKKKDITKSLINKEKKKKKIEHINNSNECSICLKNFLTKTDLAAHIYLHTENELQQAYKVAKQKLNESERTKEFKQSKTKKPIDSKNIISNAIQINEKINSKQELLCIQESDNHKSDKLIRENSKIKDIEFTENEIQNIELPMKLDKKKINKIECSKKSFTICKCHNKSGINENCLQIEIVLLCHTCRVLYRTIKCFETHYRLPEYADCNQNCLNNGRSPNLFCATCGMIFNSVQDVRHHLEIHARFKENSTMDFRCNICKVIFCGIGTLFYIHWSKHARDSLWIASEQSFPKNSIINSKLKKNSSMNLNIPTEDYIQVAEYVCDNCKLPFINEIDLKEHIQKCNKSNLFKNITIENSNNIQTHLTIKVTCNLCDNSFKKNEFYEHIKSKHNFSDPQFLCISLATAKLVFICSICMVITENFYDFEDHWLKHNIIHVNFTCIHCNTKYHNSLNSFIKHAKEHKESYNVLSCIVNYEKAKFICDFCNIGFESSQNMQEHITIHKQIYFKTDQVTNHNNSAVLSKKNHTSNLTEISTVEKQSVEKTSQMKTQTIKKINKICSTKSGVDNDTEKLIKILEGNEDDSELVIDLINQSESLNDEKSKEKKITSNTILETSCINQTNVMLKNNITKSPITNPNVETSSHFTNLESSQNILNSQMFNSNVKYTNVLQDSHISSKKINNNNNNQFDPEIKTTDDQLIIKNIQPILQNNEPQDIVSTTKELESVLTTLLKSEEEEIPPRKGFLRVKTLAELRDPVKLNKFDDHVIENIDDSINHFKSHNILNENDKQHKITEKELSSEQFIDFTSNKFEKSLYEKTMQSQKNSNILPLSLSNSNSQLNVSEIQVLQPYNTVINSQQQQRLQTNINQNKYSSSPQEVTATYHKNLPACNIARTTISPSILKRNDESNKIAKTINIQQNVNTAYTMSSSMNKNDQMSSFDNTINSNQYKYKCHYCDFSTDNVSNLLKHNLPDNHISCEKQYLQHSEQHKELKEIDNLQTKTRIMQNQNSSYEQFQQSNINQSGIKYTSLPECYQYPYITTNNSDKSTPMFKQNQQITNQPITENVSSLYYKNLNHNAGGMSIVMNQATPTIQNVSTIEFVQQPTQQQIYQSQVYNEPTTIINAQYMQQSQNLVNFSDVYQMTSNQYEVTKPNVTTYEVRYICSYCAKKFISEDLLQLHMNIFHNFVCNICNLRLYNFNDFNLHKIKHKIY</sequence>
<dbReference type="InterPro" id="IPR036236">
    <property type="entry name" value="Znf_C2H2_sf"/>
</dbReference>
<dbReference type="InterPro" id="IPR050688">
    <property type="entry name" value="Zinc_finger/UBP_domain"/>
</dbReference>
<dbReference type="GeneID" id="100576346"/>
<accession>A0A7M7GZ34</accession>
<dbReference type="PANTHER" id="PTHR24403">
    <property type="entry name" value="ZINC FINGER PROTEIN"/>
    <property type="match status" value="1"/>
</dbReference>
<evidence type="ECO:0000256" key="1">
    <source>
        <dbReference type="ARBA" id="ARBA00022723"/>
    </source>
</evidence>
<dbReference type="PANTHER" id="PTHR24403:SF67">
    <property type="entry name" value="FI01116P-RELATED"/>
    <property type="match status" value="1"/>
</dbReference>
<dbReference type="EnsemblMetazoa" id="XM_006569936">
    <property type="protein sequence ID" value="XP_006569999"/>
    <property type="gene ID" value="LOC100576346"/>
</dbReference>
<keyword evidence="6" id="KW-0175">Coiled coil</keyword>
<evidence type="ECO:0000256" key="6">
    <source>
        <dbReference type="SAM" id="Coils"/>
    </source>
</evidence>
<evidence type="ECO:0000313" key="8">
    <source>
        <dbReference type="EnsemblMetazoa" id="XP_006569999"/>
    </source>
</evidence>
<feature type="domain" description="C2H2-type" evidence="7">
    <location>
        <begin position="692"/>
        <end position="719"/>
    </location>
</feature>
<evidence type="ECO:0000256" key="2">
    <source>
        <dbReference type="ARBA" id="ARBA00022737"/>
    </source>
</evidence>
<organism evidence="8">
    <name type="scientific">Apis mellifera</name>
    <name type="common">Honeybee</name>
    <dbReference type="NCBI Taxonomy" id="7460"/>
    <lineage>
        <taxon>Eukaryota</taxon>
        <taxon>Metazoa</taxon>
        <taxon>Ecdysozoa</taxon>
        <taxon>Arthropoda</taxon>
        <taxon>Hexapoda</taxon>
        <taxon>Insecta</taxon>
        <taxon>Pterygota</taxon>
        <taxon>Neoptera</taxon>
        <taxon>Endopterygota</taxon>
        <taxon>Hymenoptera</taxon>
        <taxon>Apocrita</taxon>
        <taxon>Aculeata</taxon>
        <taxon>Apoidea</taxon>
        <taxon>Anthophila</taxon>
        <taxon>Apidae</taxon>
        <taxon>Apis</taxon>
    </lineage>
</organism>
<proteinExistence type="predicted"/>
<dbReference type="RefSeq" id="XP_006569999.3">
    <property type="nucleotide sequence ID" value="XM_006569936.3"/>
</dbReference>
<feature type="domain" description="C2H2-type" evidence="7">
    <location>
        <begin position="1931"/>
        <end position="1954"/>
    </location>
</feature>
<evidence type="ECO:0000256" key="5">
    <source>
        <dbReference type="PROSITE-ProRule" id="PRU00042"/>
    </source>
</evidence>
<feature type="coiled-coil region" evidence="6">
    <location>
        <begin position="823"/>
        <end position="850"/>
    </location>
</feature>
<evidence type="ECO:0000259" key="7">
    <source>
        <dbReference type="PROSITE" id="PS50157"/>
    </source>
</evidence>
<dbReference type="SUPFAM" id="SSF57667">
    <property type="entry name" value="beta-beta-alpha zinc fingers"/>
    <property type="match status" value="2"/>
</dbReference>
<dbReference type="InterPro" id="IPR013087">
    <property type="entry name" value="Znf_C2H2_type"/>
</dbReference>
<dbReference type="Gene3D" id="3.30.160.60">
    <property type="entry name" value="Classic Zinc Finger"/>
    <property type="match status" value="2"/>
</dbReference>
<reference evidence="10" key="2">
    <citation type="submission" date="2025-04" db="UniProtKB">
        <authorList>
            <consortium name="RefSeq"/>
        </authorList>
    </citation>
    <scope>IDENTIFICATION</scope>
    <source>
        <strain evidence="10">DH4</strain>
        <tissue evidence="10">Whole body</tissue>
    </source>
</reference>
<dbReference type="OrthoDB" id="6414306at2759"/>
<dbReference type="GO" id="GO:0008270">
    <property type="term" value="F:zinc ion binding"/>
    <property type="evidence" value="ECO:0007669"/>
    <property type="project" value="UniProtKB-KW"/>
</dbReference>
<feature type="domain" description="C2H2-type" evidence="7">
    <location>
        <begin position="994"/>
        <end position="1021"/>
    </location>
</feature>
<keyword evidence="1" id="KW-0479">Metal-binding</keyword>
<dbReference type="Pfam" id="PF00096">
    <property type="entry name" value="zf-C2H2"/>
    <property type="match status" value="1"/>
</dbReference>
<gene>
    <name evidence="10" type="primary">LOC100576346</name>
</gene>
<keyword evidence="2" id="KW-0677">Repeat</keyword>
<keyword evidence="4" id="KW-0862">Zinc</keyword>
<dbReference type="Proteomes" id="UP000005203">
    <property type="component" value="Linkage group LG5"/>
</dbReference>
<evidence type="ECO:0000313" key="10">
    <source>
        <dbReference type="RefSeq" id="XP_006569999.3"/>
    </source>
</evidence>
<evidence type="ECO:0000313" key="9">
    <source>
        <dbReference type="Proteomes" id="UP000005203"/>
    </source>
</evidence>
<reference evidence="8" key="1">
    <citation type="submission" date="2021-01" db="UniProtKB">
        <authorList>
            <consortium name="EnsemblMetazoa"/>
        </authorList>
    </citation>
    <scope>IDENTIFICATION</scope>
    <source>
        <strain evidence="8">DH4</strain>
    </source>
</reference>
<protein>
    <submittedName>
        <fullName evidence="10">Protein PFC0760c</fullName>
    </submittedName>
</protein>
<dbReference type="KEGG" id="ame:100576346"/>
<keyword evidence="3 5" id="KW-0863">Zinc-finger</keyword>
<keyword evidence="9" id="KW-1185">Reference proteome</keyword>
<dbReference type="SMART" id="SM00355">
    <property type="entry name" value="ZnF_C2H2"/>
    <property type="match status" value="12"/>
</dbReference>
<dbReference type="GO" id="GO:0005634">
    <property type="term" value="C:nucleus"/>
    <property type="evidence" value="ECO:0007669"/>
    <property type="project" value="TreeGrafter"/>
</dbReference>
<evidence type="ECO:0000256" key="4">
    <source>
        <dbReference type="ARBA" id="ARBA00022833"/>
    </source>
</evidence>
<evidence type="ECO:0000256" key="3">
    <source>
        <dbReference type="ARBA" id="ARBA00022771"/>
    </source>
</evidence>
<dbReference type="PROSITE" id="PS00028">
    <property type="entry name" value="ZINC_FINGER_C2H2_1"/>
    <property type="match status" value="5"/>
</dbReference>
<dbReference type="OMA" id="CFETHYR"/>
<feature type="domain" description="C2H2-type" evidence="7">
    <location>
        <begin position="799"/>
        <end position="826"/>
    </location>
</feature>
<dbReference type="GO" id="GO:0045944">
    <property type="term" value="P:positive regulation of transcription by RNA polymerase II"/>
    <property type="evidence" value="ECO:0007669"/>
    <property type="project" value="TreeGrafter"/>
</dbReference>
<name>A0A7M7GZ34_APIME</name>